<feature type="transmembrane region" description="Helical" evidence="2">
    <location>
        <begin position="28"/>
        <end position="53"/>
    </location>
</feature>
<proteinExistence type="predicted"/>
<name>A0A2W7RF73_9RHOB</name>
<sequence>MKLAPFLAGMVASSTLVAIVASSAGLSLSAIIGLVVLTLVVAQLLYLGLILMLTRAERQRREAEEPSETQGSTDLAIAGSRGEARRG</sequence>
<feature type="region of interest" description="Disordered" evidence="1">
    <location>
        <begin position="60"/>
        <end position="87"/>
    </location>
</feature>
<dbReference type="Proteomes" id="UP000249538">
    <property type="component" value="Unassembled WGS sequence"/>
</dbReference>
<protein>
    <submittedName>
        <fullName evidence="3">Uncharacterized protein</fullName>
    </submittedName>
</protein>
<keyword evidence="2" id="KW-0472">Membrane</keyword>
<keyword evidence="2" id="KW-1133">Transmembrane helix</keyword>
<reference evidence="3 4" key="1">
    <citation type="submission" date="2018-06" db="EMBL/GenBank/DDBJ databases">
        <title>Genomic Encyclopedia of Archaeal and Bacterial Type Strains, Phase II (KMG-II): from individual species to whole genera.</title>
        <authorList>
            <person name="Goeker M."/>
        </authorList>
    </citation>
    <scope>NUCLEOTIDE SEQUENCE [LARGE SCALE GENOMIC DNA]</scope>
    <source>
        <strain evidence="3 4">DSM 18774</strain>
    </source>
</reference>
<keyword evidence="2" id="KW-0812">Transmembrane</keyword>
<gene>
    <name evidence="3" type="ORF">LX76_02520</name>
</gene>
<dbReference type="RefSeq" id="WP_146170655.1">
    <property type="nucleotide sequence ID" value="NZ_QKZS01000007.1"/>
</dbReference>
<organism evidence="3 4">
    <name type="scientific">Cereibacter changlensis</name>
    <dbReference type="NCBI Taxonomy" id="402884"/>
    <lineage>
        <taxon>Bacteria</taxon>
        <taxon>Pseudomonadati</taxon>
        <taxon>Pseudomonadota</taxon>
        <taxon>Alphaproteobacteria</taxon>
        <taxon>Rhodobacterales</taxon>
        <taxon>Paracoccaceae</taxon>
        <taxon>Cereibacter</taxon>
    </lineage>
</organism>
<dbReference type="EMBL" id="QKZS01000007">
    <property type="protein sequence ID" value="PZX52889.1"/>
    <property type="molecule type" value="Genomic_DNA"/>
</dbReference>
<evidence type="ECO:0000256" key="1">
    <source>
        <dbReference type="SAM" id="MobiDB-lite"/>
    </source>
</evidence>
<accession>A0A2W7RF73</accession>
<evidence type="ECO:0000313" key="3">
    <source>
        <dbReference type="EMBL" id="PZX52889.1"/>
    </source>
</evidence>
<comment type="caution">
    <text evidence="3">The sequence shown here is derived from an EMBL/GenBank/DDBJ whole genome shotgun (WGS) entry which is preliminary data.</text>
</comment>
<evidence type="ECO:0000313" key="4">
    <source>
        <dbReference type="Proteomes" id="UP000249538"/>
    </source>
</evidence>
<dbReference type="AlphaFoldDB" id="A0A2W7RF73"/>
<evidence type="ECO:0000256" key="2">
    <source>
        <dbReference type="SAM" id="Phobius"/>
    </source>
</evidence>